<dbReference type="RefSeq" id="WP_309867234.1">
    <property type="nucleotide sequence ID" value="NZ_JAVDQG010000006.1"/>
</dbReference>
<dbReference type="Proteomes" id="UP001185012">
    <property type="component" value="Unassembled WGS sequence"/>
</dbReference>
<evidence type="ECO:0000313" key="3">
    <source>
        <dbReference type="Proteomes" id="UP001185012"/>
    </source>
</evidence>
<sequence>MSDIHALRQLLQESVEVDVRPFFTVDFGRVPDESGLSLLLDKEEAEAGLTALRSVLPPGTLAFIGSTKWLDHTGDDREGMAELVLSPGEDQWDILRTARTNATNYEMDTDDVIRELKAIDNAVGIDIFHAETDMVSFRLKSDPNNWDAFCEDLYRLCPDIVDQGVGSVDDLQIFVRATREVQLWWD</sequence>
<feature type="domain" description="DUF4253" evidence="1">
    <location>
        <begin position="83"/>
        <end position="186"/>
    </location>
</feature>
<reference evidence="2 3" key="1">
    <citation type="submission" date="2023-07" db="EMBL/GenBank/DDBJ databases">
        <title>Genomic Encyclopedia of Type Strains, Phase IV (KMG-IV): sequencing the most valuable type-strain genomes for metagenomic binning, comparative biology and taxonomic classification.</title>
        <authorList>
            <person name="Goeker M."/>
        </authorList>
    </citation>
    <scope>NUCLEOTIDE SEQUENCE [LARGE SCALE GENOMIC DNA]</scope>
    <source>
        <strain evidence="2 3">DSM 45903</strain>
    </source>
</reference>
<comment type="caution">
    <text evidence="2">The sequence shown here is derived from an EMBL/GenBank/DDBJ whole genome shotgun (WGS) entry which is preliminary data.</text>
</comment>
<dbReference type="EMBL" id="JAVDQG010000006">
    <property type="protein sequence ID" value="MDR6226819.1"/>
    <property type="molecule type" value="Genomic_DNA"/>
</dbReference>
<dbReference type="InterPro" id="IPR025349">
    <property type="entry name" value="DUF4253"/>
</dbReference>
<gene>
    <name evidence="2" type="ORF">JOE21_002829</name>
</gene>
<name>A0ABU1IPU3_9BACL</name>
<protein>
    <recommendedName>
        <fullName evidence="1">DUF4253 domain-containing protein</fullName>
    </recommendedName>
</protein>
<organism evidence="2 3">
    <name type="scientific">Desmospora profundinema</name>
    <dbReference type="NCBI Taxonomy" id="1571184"/>
    <lineage>
        <taxon>Bacteria</taxon>
        <taxon>Bacillati</taxon>
        <taxon>Bacillota</taxon>
        <taxon>Bacilli</taxon>
        <taxon>Bacillales</taxon>
        <taxon>Thermoactinomycetaceae</taxon>
        <taxon>Desmospora</taxon>
    </lineage>
</organism>
<dbReference type="Pfam" id="PF14062">
    <property type="entry name" value="DUF4253"/>
    <property type="match status" value="1"/>
</dbReference>
<keyword evidence="3" id="KW-1185">Reference proteome</keyword>
<evidence type="ECO:0000259" key="1">
    <source>
        <dbReference type="Pfam" id="PF14062"/>
    </source>
</evidence>
<proteinExistence type="predicted"/>
<accession>A0ABU1IPU3</accession>
<evidence type="ECO:0000313" key="2">
    <source>
        <dbReference type="EMBL" id="MDR6226819.1"/>
    </source>
</evidence>